<sequence length="82" mass="9259">MRPSLKNKLQSARTSPTMPKAVFSWLAAPRVRASRRPPVFLVRVRPPLAEDPREEIPSAAQFRGDPVQNSPNRINALAIFRQ</sequence>
<organism evidence="1 2">
    <name type="scientific">Zophobas morio</name>
    <dbReference type="NCBI Taxonomy" id="2755281"/>
    <lineage>
        <taxon>Eukaryota</taxon>
        <taxon>Metazoa</taxon>
        <taxon>Ecdysozoa</taxon>
        <taxon>Arthropoda</taxon>
        <taxon>Hexapoda</taxon>
        <taxon>Insecta</taxon>
        <taxon>Pterygota</taxon>
        <taxon>Neoptera</taxon>
        <taxon>Endopterygota</taxon>
        <taxon>Coleoptera</taxon>
        <taxon>Polyphaga</taxon>
        <taxon>Cucujiformia</taxon>
        <taxon>Tenebrionidae</taxon>
        <taxon>Zophobas</taxon>
    </lineage>
</organism>
<gene>
    <name evidence="1" type="ORF">Zmor_019582</name>
</gene>
<evidence type="ECO:0000313" key="2">
    <source>
        <dbReference type="Proteomes" id="UP001168821"/>
    </source>
</evidence>
<accession>A0AA38M8L0</accession>
<evidence type="ECO:0000313" key="1">
    <source>
        <dbReference type="EMBL" id="KAJ3647720.1"/>
    </source>
</evidence>
<keyword evidence="2" id="KW-1185">Reference proteome</keyword>
<name>A0AA38M8L0_9CUCU</name>
<reference evidence="1" key="1">
    <citation type="journal article" date="2023" name="G3 (Bethesda)">
        <title>Whole genome assemblies of Zophobas morio and Tenebrio molitor.</title>
        <authorList>
            <person name="Kaur S."/>
            <person name="Stinson S.A."/>
            <person name="diCenzo G.C."/>
        </authorList>
    </citation>
    <scope>NUCLEOTIDE SEQUENCE</scope>
    <source>
        <strain evidence="1">QUZm001</strain>
    </source>
</reference>
<dbReference type="Proteomes" id="UP001168821">
    <property type="component" value="Unassembled WGS sequence"/>
</dbReference>
<dbReference type="EMBL" id="JALNTZ010000006">
    <property type="protein sequence ID" value="KAJ3647720.1"/>
    <property type="molecule type" value="Genomic_DNA"/>
</dbReference>
<comment type="caution">
    <text evidence="1">The sequence shown here is derived from an EMBL/GenBank/DDBJ whole genome shotgun (WGS) entry which is preliminary data.</text>
</comment>
<protein>
    <submittedName>
        <fullName evidence="1">Uncharacterized protein</fullName>
    </submittedName>
</protein>
<dbReference type="AlphaFoldDB" id="A0AA38M8L0"/>
<proteinExistence type="predicted"/>